<dbReference type="InterPro" id="IPR037171">
    <property type="entry name" value="NagB/RpiA_transferase-like"/>
</dbReference>
<dbReference type="SUPFAM" id="SSF100950">
    <property type="entry name" value="NagB/RpiA/CoA transferase-like"/>
    <property type="match status" value="1"/>
</dbReference>
<evidence type="ECO:0000256" key="1">
    <source>
        <dbReference type="ARBA" id="ARBA00000644"/>
    </source>
</evidence>
<dbReference type="GO" id="GO:0005829">
    <property type="term" value="C:cytosol"/>
    <property type="evidence" value="ECO:0007669"/>
    <property type="project" value="UniProtKB-ARBA"/>
</dbReference>
<evidence type="ECO:0000256" key="3">
    <source>
        <dbReference type="ARBA" id="ARBA00017067"/>
    </source>
</evidence>
<dbReference type="NCBIfam" id="TIGR00502">
    <property type="entry name" value="nagB"/>
    <property type="match status" value="1"/>
</dbReference>
<comment type="caution">
    <text evidence="8">The sequence shown here is derived from an EMBL/GenBank/DDBJ whole genome shotgun (WGS) entry which is preliminary data.</text>
</comment>
<proteinExistence type="inferred from homology"/>
<organism evidence="8">
    <name type="scientific">invertebrate metagenome</name>
    <dbReference type="NCBI Taxonomy" id="1711999"/>
    <lineage>
        <taxon>unclassified sequences</taxon>
        <taxon>metagenomes</taxon>
        <taxon>organismal metagenomes</taxon>
    </lineage>
</organism>
<dbReference type="FunFam" id="3.40.50.1360:FF:000002">
    <property type="entry name" value="Glucosamine-6-phosphate deaminase"/>
    <property type="match status" value="1"/>
</dbReference>
<dbReference type="HAMAP" id="MF_01241">
    <property type="entry name" value="GlcN6P_deamin"/>
    <property type="match status" value="1"/>
</dbReference>
<dbReference type="EC" id="3.5.99.6" evidence="2"/>
<dbReference type="Pfam" id="PF01182">
    <property type="entry name" value="Glucosamine_iso"/>
    <property type="match status" value="1"/>
</dbReference>
<sequence length="267" mass="29943">MRLIPLTSKNDVGQWSAHYIASKINEFAPSASRPFVLGLPTGSTPLATYNALISLYQEGKVSFKYVITFNMDEYVGIPPEHPQSYHTFMHQHFFRHIDIQPHNIHLLSGMAENPEEECQHYEDKIRACGGIRLFLGGVGHDGHIAFNEPGSSLCSRTRIKTLTEDTRIANSRFFDNDINQVPRHALTIGVGTLMDAREVVILVTGQSKALALKAAVEGSVNHLWTISALQMHQHAMILCDDPSTGELRVKTLKYFTQLEKHNIKARL</sequence>
<reference evidence="8" key="1">
    <citation type="journal article" date="2017" name="Appl. Environ. Microbiol.">
        <title>Molecular characterization of an Endozoicomonas-like organism causing infection in king scallop Pecten maximus L.</title>
        <authorList>
            <person name="Cano I."/>
            <person name="van Aerle R."/>
            <person name="Ross S."/>
            <person name="Verner-Jeffreys D.W."/>
            <person name="Paley R.K."/>
            <person name="Rimmer G."/>
            <person name="Ryder D."/>
            <person name="Hooper P."/>
            <person name="Stone D."/>
            <person name="Feist S.W."/>
        </authorList>
    </citation>
    <scope>NUCLEOTIDE SEQUENCE</scope>
</reference>
<dbReference type="PANTHER" id="PTHR11280:SF5">
    <property type="entry name" value="GLUCOSAMINE-6-PHOSPHATE ISOMERASE"/>
    <property type="match status" value="1"/>
</dbReference>
<dbReference type="InterPro" id="IPR004547">
    <property type="entry name" value="Glucosamine6P_isomerase"/>
</dbReference>
<dbReference type="EMBL" id="NSIT01000102">
    <property type="protein sequence ID" value="PJE79042.1"/>
    <property type="molecule type" value="Genomic_DNA"/>
</dbReference>
<dbReference type="InterPro" id="IPR006148">
    <property type="entry name" value="Glc/Gal-6P_isomerase"/>
</dbReference>
<dbReference type="GO" id="GO:0006046">
    <property type="term" value="P:N-acetylglucosamine catabolic process"/>
    <property type="evidence" value="ECO:0007669"/>
    <property type="project" value="TreeGrafter"/>
</dbReference>
<feature type="domain" description="Glucosamine/galactosamine-6-phosphate isomerase" evidence="7">
    <location>
        <begin position="11"/>
        <end position="230"/>
    </location>
</feature>
<dbReference type="GO" id="GO:0006043">
    <property type="term" value="P:glucosamine catabolic process"/>
    <property type="evidence" value="ECO:0007669"/>
    <property type="project" value="TreeGrafter"/>
</dbReference>
<dbReference type="Gene3D" id="3.40.50.1360">
    <property type="match status" value="1"/>
</dbReference>
<keyword evidence="5" id="KW-0119">Carbohydrate metabolism</keyword>
<protein>
    <recommendedName>
        <fullName evidence="3">Glucosamine-6-phosphate deaminase</fullName>
        <ecNumber evidence="2">3.5.99.6</ecNumber>
    </recommendedName>
    <alternativeName>
        <fullName evidence="6">Glucosamine-6-phosphate isomerase</fullName>
    </alternativeName>
</protein>
<keyword evidence="4 8" id="KW-0378">Hydrolase</keyword>
<evidence type="ECO:0000256" key="4">
    <source>
        <dbReference type="ARBA" id="ARBA00022801"/>
    </source>
</evidence>
<accession>A0A2H9T763</accession>
<dbReference type="GO" id="GO:0004342">
    <property type="term" value="F:glucosamine-6-phosphate deaminase activity"/>
    <property type="evidence" value="ECO:0007669"/>
    <property type="project" value="UniProtKB-EC"/>
</dbReference>
<evidence type="ECO:0000256" key="5">
    <source>
        <dbReference type="ARBA" id="ARBA00023277"/>
    </source>
</evidence>
<evidence type="ECO:0000259" key="7">
    <source>
        <dbReference type="Pfam" id="PF01182"/>
    </source>
</evidence>
<evidence type="ECO:0000256" key="6">
    <source>
        <dbReference type="ARBA" id="ARBA00050047"/>
    </source>
</evidence>
<dbReference type="GO" id="GO:0019262">
    <property type="term" value="P:N-acetylneuraminate catabolic process"/>
    <property type="evidence" value="ECO:0007669"/>
    <property type="project" value="TreeGrafter"/>
</dbReference>
<dbReference type="PANTHER" id="PTHR11280">
    <property type="entry name" value="GLUCOSAMINE-6-PHOSPHATE ISOMERASE"/>
    <property type="match status" value="1"/>
</dbReference>
<dbReference type="AlphaFoldDB" id="A0A2H9T763"/>
<gene>
    <name evidence="8" type="primary">nagB</name>
    <name evidence="8" type="ORF">CI610_01992</name>
</gene>
<dbReference type="CDD" id="cd01399">
    <property type="entry name" value="GlcN6P_deaminase"/>
    <property type="match status" value="1"/>
</dbReference>
<dbReference type="GO" id="GO:0042802">
    <property type="term" value="F:identical protein binding"/>
    <property type="evidence" value="ECO:0007669"/>
    <property type="project" value="TreeGrafter"/>
</dbReference>
<comment type="catalytic activity">
    <reaction evidence="1">
        <text>alpha-D-glucosamine 6-phosphate + H2O = beta-D-fructose 6-phosphate + NH4(+)</text>
        <dbReference type="Rhea" id="RHEA:12172"/>
        <dbReference type="ChEBI" id="CHEBI:15377"/>
        <dbReference type="ChEBI" id="CHEBI:28938"/>
        <dbReference type="ChEBI" id="CHEBI:57634"/>
        <dbReference type="ChEBI" id="CHEBI:75989"/>
        <dbReference type="EC" id="3.5.99.6"/>
    </reaction>
</comment>
<name>A0A2H9T763_9ZZZZ</name>
<evidence type="ECO:0000256" key="2">
    <source>
        <dbReference type="ARBA" id="ARBA00012680"/>
    </source>
</evidence>
<dbReference type="GO" id="GO:0005975">
    <property type="term" value="P:carbohydrate metabolic process"/>
    <property type="evidence" value="ECO:0007669"/>
    <property type="project" value="InterPro"/>
</dbReference>
<dbReference type="PROSITE" id="PS01161">
    <property type="entry name" value="GLC_GALNAC_ISOMERASE"/>
    <property type="match status" value="1"/>
</dbReference>
<dbReference type="InterPro" id="IPR018321">
    <property type="entry name" value="Glucosamine6P_isomerase_CS"/>
</dbReference>
<evidence type="ECO:0000313" key="8">
    <source>
        <dbReference type="EMBL" id="PJE79042.1"/>
    </source>
</evidence>